<keyword evidence="3" id="KW-1185">Reference proteome</keyword>
<dbReference type="PANTHER" id="PTHR33525">
    <property type="match status" value="1"/>
</dbReference>
<dbReference type="RefSeq" id="WP_138856169.1">
    <property type="nucleotide sequence ID" value="NZ_CP040709.1"/>
</dbReference>
<dbReference type="InterPro" id="IPR013976">
    <property type="entry name" value="HDOD"/>
</dbReference>
<evidence type="ECO:0000259" key="1">
    <source>
        <dbReference type="PROSITE" id="PS51833"/>
    </source>
</evidence>
<dbReference type="Pfam" id="PF08668">
    <property type="entry name" value="HDOD"/>
    <property type="match status" value="1"/>
</dbReference>
<sequence length="387" mass="41755">MSLKHPVLAQLALGFSPLYDKQRQVLATRVSCIPLKPEAEIDVAALWAALAEAVPDKPAVLCLPQEAALQALLAQPLPGNWSVEIPAFLAAGLSESLGRHKGLLLKGASGAALGAERSAFKATELDLDDLRRGASDPNKLPLWCNVVRSGEEAAEAFQRGALAVFGLPVDGVYEPAPGSPAKAEVSADLQVIITLMGQVDQGESAEKMEATLKRDPSLAFKLLRYMNSAAFGLPVEVTSFRHAMMLLGLTRLKRWLALLLATASKDNAMRPVMWAALRRGLLMEELSKSLQDSDAKDEMFICGLFSLLDHLLKTPFAKLLESIPCPERVRQALVEDGGPYQPYLQLARAVESESAFDYRDAAEALMIGPSELNHAILSALNKGAQLE</sequence>
<name>A0A840S8J0_9BURK</name>
<gene>
    <name evidence="2" type="ORF">HNQ51_003263</name>
</gene>
<dbReference type="OrthoDB" id="9804751at2"/>
<dbReference type="InterPro" id="IPR052340">
    <property type="entry name" value="RNase_Y/CdgJ"/>
</dbReference>
<evidence type="ECO:0000313" key="2">
    <source>
        <dbReference type="EMBL" id="MBB5205932.1"/>
    </source>
</evidence>
<comment type="caution">
    <text evidence="2">The sequence shown here is derived from an EMBL/GenBank/DDBJ whole genome shotgun (WGS) entry which is preliminary data.</text>
</comment>
<dbReference type="AlphaFoldDB" id="A0A840S8J0"/>
<reference evidence="2 3" key="1">
    <citation type="submission" date="2020-08" db="EMBL/GenBank/DDBJ databases">
        <title>Genomic Encyclopedia of Type Strains, Phase IV (KMG-IV): sequencing the most valuable type-strain genomes for metagenomic binning, comparative biology and taxonomic classification.</title>
        <authorList>
            <person name="Goeker M."/>
        </authorList>
    </citation>
    <scope>NUCLEOTIDE SEQUENCE [LARGE SCALE GENOMIC DNA]</scope>
    <source>
        <strain evidence="2 3">DSM 23958</strain>
    </source>
</reference>
<evidence type="ECO:0000313" key="3">
    <source>
        <dbReference type="Proteomes" id="UP000554837"/>
    </source>
</evidence>
<dbReference type="PANTHER" id="PTHR33525:SF4">
    <property type="entry name" value="CYCLIC DI-GMP PHOSPHODIESTERASE CDGJ"/>
    <property type="match status" value="1"/>
</dbReference>
<feature type="domain" description="HDOD" evidence="1">
    <location>
        <begin position="185"/>
        <end position="371"/>
    </location>
</feature>
<proteinExistence type="predicted"/>
<dbReference type="Proteomes" id="UP000554837">
    <property type="component" value="Unassembled WGS sequence"/>
</dbReference>
<organism evidence="2 3">
    <name type="scientific">Inhella inkyongensis</name>
    <dbReference type="NCBI Taxonomy" id="392593"/>
    <lineage>
        <taxon>Bacteria</taxon>
        <taxon>Pseudomonadati</taxon>
        <taxon>Pseudomonadota</taxon>
        <taxon>Betaproteobacteria</taxon>
        <taxon>Burkholderiales</taxon>
        <taxon>Sphaerotilaceae</taxon>
        <taxon>Inhella</taxon>
    </lineage>
</organism>
<dbReference type="Gene3D" id="1.10.3210.10">
    <property type="entry name" value="Hypothetical protein af1432"/>
    <property type="match status" value="1"/>
</dbReference>
<dbReference type="PROSITE" id="PS51833">
    <property type="entry name" value="HDOD"/>
    <property type="match status" value="1"/>
</dbReference>
<dbReference type="EMBL" id="JACHHO010000006">
    <property type="protein sequence ID" value="MBB5205932.1"/>
    <property type="molecule type" value="Genomic_DNA"/>
</dbReference>
<dbReference type="SUPFAM" id="SSF109604">
    <property type="entry name" value="HD-domain/PDEase-like"/>
    <property type="match status" value="1"/>
</dbReference>
<accession>A0A840S8J0</accession>
<protein>
    <submittedName>
        <fullName evidence="2">EAL and modified HD-GYP domain-containing signal transduction protein</fullName>
    </submittedName>
</protein>